<name>A0AAV9MSG3_9EURO</name>
<feature type="compositionally biased region" description="Basic and acidic residues" evidence="1">
    <location>
        <begin position="28"/>
        <end position="39"/>
    </location>
</feature>
<comment type="caution">
    <text evidence="2">The sequence shown here is derived from an EMBL/GenBank/DDBJ whole genome shotgun (WGS) entry which is preliminary data.</text>
</comment>
<dbReference type="EMBL" id="JAVRRD010000049">
    <property type="protein sequence ID" value="KAK5044490.1"/>
    <property type="molecule type" value="Genomic_DNA"/>
</dbReference>
<feature type="compositionally biased region" description="Basic and acidic residues" evidence="1">
    <location>
        <begin position="71"/>
        <end position="83"/>
    </location>
</feature>
<dbReference type="RefSeq" id="XP_064700151.1">
    <property type="nucleotide sequence ID" value="XM_064854305.1"/>
</dbReference>
<sequence>MPDPSEDNPPEPYCGGPQVKLRFITARPDLKQARHESRAAIHAHASQASWAKIRKRRNQGTGPHQSTREPGYNKEQRRARFADDPASSKAESRSTNDDGESPGDGFVESGQELPLRTAGTAIFQSVRVSSVQFSDVDPFTTYPSRLAKEVAMPIVSEVNRFLQIILLPNPHRQEQSIKQQWISRYMNDDVLFHMLCFSYLARASTTKGGLNPINQRAYGYCYSELVRGLNRRLNDVEKRYSDEILFAVQTLAFHGRAAKDDTDNLQSPSQGPLNSMQLLDIYAGRLDPVDVHLQALSNIVSMRGGLGAIKFPGLAAMLSYGDLLLASRHLRKPVYPFIPLQISPQHVLDAVSREVHPLRQLGTGFRALYDLLPSDVAQSLFLTLHNLSTYSIAVDDYITGRSQAQDLGALADQRNFVQHSLLSWSPGLDDDVKGSKEDIVVLQQACWAASVIYSLIAIFPVPHSRAPFGTLARQLKHGLVHTNNLLRNRWHDSSPLLLWVIFMGALASTANDEGEGKKEGCKEWYINVLERFVHRMQIMSWGALKDQLLNFLWFPSTSDGDGQQLWMEINTSNLFI</sequence>
<evidence type="ECO:0000313" key="3">
    <source>
        <dbReference type="Proteomes" id="UP001358417"/>
    </source>
</evidence>
<dbReference type="PANTHER" id="PTHR37540">
    <property type="entry name" value="TRANSCRIPTION FACTOR (ACR-2), PUTATIVE-RELATED-RELATED"/>
    <property type="match status" value="1"/>
</dbReference>
<organism evidence="2 3">
    <name type="scientific">Exophiala bonariae</name>
    <dbReference type="NCBI Taxonomy" id="1690606"/>
    <lineage>
        <taxon>Eukaryota</taxon>
        <taxon>Fungi</taxon>
        <taxon>Dikarya</taxon>
        <taxon>Ascomycota</taxon>
        <taxon>Pezizomycotina</taxon>
        <taxon>Eurotiomycetes</taxon>
        <taxon>Chaetothyriomycetidae</taxon>
        <taxon>Chaetothyriales</taxon>
        <taxon>Herpotrichiellaceae</taxon>
        <taxon>Exophiala</taxon>
    </lineage>
</organism>
<protein>
    <recommendedName>
        <fullName evidence="4">Tachykinin family protein</fullName>
    </recommendedName>
</protein>
<dbReference type="AlphaFoldDB" id="A0AAV9MSG3"/>
<dbReference type="GeneID" id="89978926"/>
<gene>
    <name evidence="2" type="ORF">LTR84_010771</name>
</gene>
<feature type="region of interest" description="Disordered" evidence="1">
    <location>
        <begin position="1"/>
        <end position="110"/>
    </location>
</feature>
<evidence type="ECO:0000256" key="1">
    <source>
        <dbReference type="SAM" id="MobiDB-lite"/>
    </source>
</evidence>
<dbReference type="PANTHER" id="PTHR37540:SF5">
    <property type="entry name" value="TRANSCRIPTION FACTOR DOMAIN-CONTAINING PROTEIN"/>
    <property type="match status" value="1"/>
</dbReference>
<reference evidence="2 3" key="1">
    <citation type="submission" date="2023-08" db="EMBL/GenBank/DDBJ databases">
        <title>Black Yeasts Isolated from many extreme environments.</title>
        <authorList>
            <person name="Coleine C."/>
            <person name="Stajich J.E."/>
            <person name="Selbmann L."/>
        </authorList>
    </citation>
    <scope>NUCLEOTIDE SEQUENCE [LARGE SCALE GENOMIC DNA]</scope>
    <source>
        <strain evidence="2 3">CCFEE 5792</strain>
    </source>
</reference>
<evidence type="ECO:0008006" key="4">
    <source>
        <dbReference type="Google" id="ProtNLM"/>
    </source>
</evidence>
<accession>A0AAV9MSG3</accession>
<proteinExistence type="predicted"/>
<keyword evidence="3" id="KW-1185">Reference proteome</keyword>
<dbReference type="Proteomes" id="UP001358417">
    <property type="component" value="Unassembled WGS sequence"/>
</dbReference>
<evidence type="ECO:0000313" key="2">
    <source>
        <dbReference type="EMBL" id="KAK5044490.1"/>
    </source>
</evidence>